<evidence type="ECO:0000256" key="1">
    <source>
        <dbReference type="SAM" id="Phobius"/>
    </source>
</evidence>
<evidence type="ECO:0000313" key="3">
    <source>
        <dbReference type="Proteomes" id="UP001642360"/>
    </source>
</evidence>
<keyword evidence="1" id="KW-0812">Transmembrane</keyword>
<dbReference type="EMBL" id="CAUOFW020000842">
    <property type="protein sequence ID" value="CAK9137911.1"/>
    <property type="molecule type" value="Genomic_DNA"/>
</dbReference>
<reference evidence="2 3" key="1">
    <citation type="submission" date="2024-02" db="EMBL/GenBank/DDBJ databases">
        <authorList>
            <person name="Vignale AGUSTIN F."/>
            <person name="Sosa J E."/>
            <person name="Modenutti C."/>
        </authorList>
    </citation>
    <scope>NUCLEOTIDE SEQUENCE [LARGE SCALE GENOMIC DNA]</scope>
</reference>
<dbReference type="AlphaFoldDB" id="A0ABC8QYS2"/>
<comment type="caution">
    <text evidence="2">The sequence shown here is derived from an EMBL/GenBank/DDBJ whole genome shotgun (WGS) entry which is preliminary data.</text>
</comment>
<sequence>MSMPIPEPARKNTDLLQVEKVHRQKRAKLQRVNNHTVNFPPKVLISSFGQLFMGGSFESEENGINFIIVIFCGWKLRSVQIVAMKAVGGLFYCCYWLEVAVRVMFLLIVLGAGLTGVENGGCGEAFVLKMLFLWIVGESFVSLYAANASVPAICC</sequence>
<feature type="transmembrane region" description="Helical" evidence="1">
    <location>
        <begin position="89"/>
        <end position="114"/>
    </location>
</feature>
<organism evidence="2 3">
    <name type="scientific">Ilex paraguariensis</name>
    <name type="common">yerba mate</name>
    <dbReference type="NCBI Taxonomy" id="185542"/>
    <lineage>
        <taxon>Eukaryota</taxon>
        <taxon>Viridiplantae</taxon>
        <taxon>Streptophyta</taxon>
        <taxon>Embryophyta</taxon>
        <taxon>Tracheophyta</taxon>
        <taxon>Spermatophyta</taxon>
        <taxon>Magnoliopsida</taxon>
        <taxon>eudicotyledons</taxon>
        <taxon>Gunneridae</taxon>
        <taxon>Pentapetalae</taxon>
        <taxon>asterids</taxon>
        <taxon>campanulids</taxon>
        <taxon>Aquifoliales</taxon>
        <taxon>Aquifoliaceae</taxon>
        <taxon>Ilex</taxon>
    </lineage>
</organism>
<keyword evidence="1" id="KW-1133">Transmembrane helix</keyword>
<feature type="transmembrane region" description="Helical" evidence="1">
    <location>
        <begin position="126"/>
        <end position="146"/>
    </location>
</feature>
<evidence type="ECO:0008006" key="4">
    <source>
        <dbReference type="Google" id="ProtNLM"/>
    </source>
</evidence>
<dbReference type="Proteomes" id="UP001642360">
    <property type="component" value="Unassembled WGS sequence"/>
</dbReference>
<gene>
    <name evidence="2" type="ORF">ILEXP_LOCUS4958</name>
</gene>
<protein>
    <recommendedName>
        <fullName evidence="4">Transmembrane protein</fullName>
    </recommendedName>
</protein>
<evidence type="ECO:0000313" key="2">
    <source>
        <dbReference type="EMBL" id="CAK9137911.1"/>
    </source>
</evidence>
<name>A0ABC8QYS2_9AQUA</name>
<keyword evidence="3" id="KW-1185">Reference proteome</keyword>
<keyword evidence="1" id="KW-0472">Membrane</keyword>
<proteinExistence type="predicted"/>
<accession>A0ABC8QYS2</accession>